<proteinExistence type="predicted"/>
<dbReference type="OrthoDB" id="4850726at2759"/>
<dbReference type="PANTHER" id="PTHR24148:SF73">
    <property type="entry name" value="HET DOMAIN PROTEIN (AFU_ORTHOLOGUE AFUA_8G01020)"/>
    <property type="match status" value="1"/>
</dbReference>
<keyword evidence="3" id="KW-1185">Reference proteome</keyword>
<dbReference type="AlphaFoldDB" id="A0A8E2JM91"/>
<reference evidence="2 3" key="1">
    <citation type="journal article" date="2016" name="Nat. Commun.">
        <title>Ectomycorrhizal ecology is imprinted in the genome of the dominant symbiotic fungus Cenococcum geophilum.</title>
        <authorList>
            <consortium name="DOE Joint Genome Institute"/>
            <person name="Peter M."/>
            <person name="Kohler A."/>
            <person name="Ohm R.A."/>
            <person name="Kuo A."/>
            <person name="Krutzmann J."/>
            <person name="Morin E."/>
            <person name="Arend M."/>
            <person name="Barry K.W."/>
            <person name="Binder M."/>
            <person name="Choi C."/>
            <person name="Clum A."/>
            <person name="Copeland A."/>
            <person name="Grisel N."/>
            <person name="Haridas S."/>
            <person name="Kipfer T."/>
            <person name="LaButti K."/>
            <person name="Lindquist E."/>
            <person name="Lipzen A."/>
            <person name="Maire R."/>
            <person name="Meier B."/>
            <person name="Mihaltcheva S."/>
            <person name="Molinier V."/>
            <person name="Murat C."/>
            <person name="Poggeler S."/>
            <person name="Quandt C.A."/>
            <person name="Sperisen C."/>
            <person name="Tritt A."/>
            <person name="Tisserant E."/>
            <person name="Crous P.W."/>
            <person name="Henrissat B."/>
            <person name="Nehls U."/>
            <person name="Egli S."/>
            <person name="Spatafora J.W."/>
            <person name="Grigoriev I.V."/>
            <person name="Martin F.M."/>
        </authorList>
    </citation>
    <scope>NUCLEOTIDE SEQUENCE [LARGE SCALE GENOMIC DNA]</scope>
    <source>
        <strain evidence="2 3">CBS 207.34</strain>
    </source>
</reference>
<sequence length="211" mass="24058">MLRLAPGKACSIISCSLHRINIDELSAEDSYGRRRYHALSYTWGTASPKFPILCNGKIVEVTRNLYEALLYLQQRKIGEIWIDAVCIDQSNIDERNAQIQHMTEIYRNTKVLIWLGAGSKAIDNAFDILDHIHNRITIFDKKADEKLILGLEDTAQEPLAELPNRPWFRRVWIIQEAMVAKSAVVYCGKRAHIWVAYDDASKGIQSLGPSF</sequence>
<evidence type="ECO:0000259" key="1">
    <source>
        <dbReference type="Pfam" id="PF06985"/>
    </source>
</evidence>
<gene>
    <name evidence="2" type="ORF">AOQ84DRAFT_434321</name>
</gene>
<protein>
    <submittedName>
        <fullName evidence="2">HET-domain-containing protein</fullName>
    </submittedName>
</protein>
<dbReference type="PANTHER" id="PTHR24148">
    <property type="entry name" value="ANKYRIN REPEAT DOMAIN-CONTAINING PROTEIN 39 HOMOLOG-RELATED"/>
    <property type="match status" value="1"/>
</dbReference>
<evidence type="ECO:0000313" key="3">
    <source>
        <dbReference type="Proteomes" id="UP000250140"/>
    </source>
</evidence>
<dbReference type="InterPro" id="IPR052895">
    <property type="entry name" value="HetReg/Transcr_Mod"/>
</dbReference>
<accession>A0A8E2JM91</accession>
<dbReference type="Proteomes" id="UP000250140">
    <property type="component" value="Unassembled WGS sequence"/>
</dbReference>
<evidence type="ECO:0000313" key="2">
    <source>
        <dbReference type="EMBL" id="OCL02585.1"/>
    </source>
</evidence>
<feature type="domain" description="Heterokaryon incompatibility" evidence="1">
    <location>
        <begin position="36"/>
        <end position="176"/>
    </location>
</feature>
<dbReference type="EMBL" id="KV750925">
    <property type="protein sequence ID" value="OCL02585.1"/>
    <property type="molecule type" value="Genomic_DNA"/>
</dbReference>
<dbReference type="InterPro" id="IPR010730">
    <property type="entry name" value="HET"/>
</dbReference>
<name>A0A8E2JM91_9PEZI</name>
<organism evidence="2 3">
    <name type="scientific">Glonium stellatum</name>
    <dbReference type="NCBI Taxonomy" id="574774"/>
    <lineage>
        <taxon>Eukaryota</taxon>
        <taxon>Fungi</taxon>
        <taxon>Dikarya</taxon>
        <taxon>Ascomycota</taxon>
        <taxon>Pezizomycotina</taxon>
        <taxon>Dothideomycetes</taxon>
        <taxon>Pleosporomycetidae</taxon>
        <taxon>Gloniales</taxon>
        <taxon>Gloniaceae</taxon>
        <taxon>Glonium</taxon>
    </lineage>
</organism>
<dbReference type="Pfam" id="PF06985">
    <property type="entry name" value="HET"/>
    <property type="match status" value="1"/>
</dbReference>